<sequence>MHPDTIAILFCLLLVTLGIGHTIVSSGVVPKVIDCLSEGFDELYWEVNYLYWNICYEYSNNGIPTWLRVLGLLTVGVCTPRVLAEFLLKLGVFSVVPKNNLHELAERGESQNTKKAAIPASTPVIPAPPTLAQEKPALPAYPSPSQSPSENFRGTGESFAHLDRNKLMQYPKIWGNYAALTANDRNVDTEDTTSKPQHVAESATNNMKDDVIVTPAHKAVELSVRSAPTTTPTPSTYTLAPSCEPQTTTTFTPATVYNCLQTANSARTTIEYHARQAPVLQAAMKAFLIAADTKIECRSSAGQIFGLISSAANDLKPYFENGMTAEQSSGLRWNASIIEFWMFLVPVGWYI</sequence>
<name>A0ACB6FJ13_9PLEO</name>
<dbReference type="Proteomes" id="UP000293547">
    <property type="component" value="Unassembled WGS sequence"/>
</dbReference>
<comment type="caution">
    <text evidence="1">The sequence shown here is derived from an EMBL/GenBank/DDBJ whole genome shotgun (WGS) entry which is preliminary data.</text>
</comment>
<dbReference type="EMBL" id="PDWZ02000007">
    <property type="protein sequence ID" value="KAB2104374.1"/>
    <property type="molecule type" value="Genomic_DNA"/>
</dbReference>
<accession>A0ACB6FJ13</accession>
<keyword evidence="2" id="KW-1185">Reference proteome</keyword>
<organism evidence="1 2">
    <name type="scientific">Alternaria gaisen</name>
    <dbReference type="NCBI Taxonomy" id="167740"/>
    <lineage>
        <taxon>Eukaryota</taxon>
        <taxon>Fungi</taxon>
        <taxon>Dikarya</taxon>
        <taxon>Ascomycota</taxon>
        <taxon>Pezizomycotina</taxon>
        <taxon>Dothideomycetes</taxon>
        <taxon>Pleosporomycetidae</taxon>
        <taxon>Pleosporales</taxon>
        <taxon>Pleosporineae</taxon>
        <taxon>Pleosporaceae</taxon>
        <taxon>Alternaria</taxon>
        <taxon>Alternaria sect. Alternaria</taxon>
    </lineage>
</organism>
<protein>
    <submittedName>
        <fullName evidence="1">Uncharacterized protein</fullName>
    </submittedName>
</protein>
<reference evidence="1 2" key="1">
    <citation type="journal article" date="2019" name="bioRxiv">
        <title>Genomics, evolutionary history and diagnostics of the Alternaria alternata species group including apple and Asian pear pathotypes.</title>
        <authorList>
            <person name="Armitage A.D."/>
            <person name="Cockerton H.M."/>
            <person name="Sreenivasaprasad S."/>
            <person name="Woodhall J.W."/>
            <person name="Lane C.R."/>
            <person name="Harrison R.J."/>
            <person name="Clarkson J.P."/>
        </authorList>
    </citation>
    <scope>NUCLEOTIDE SEQUENCE [LARGE SCALE GENOMIC DNA]</scope>
    <source>
        <strain evidence="1 2">FERA 650</strain>
    </source>
</reference>
<gene>
    <name evidence="1" type="ORF">AG0111_0g7748</name>
</gene>
<evidence type="ECO:0000313" key="2">
    <source>
        <dbReference type="Proteomes" id="UP000293547"/>
    </source>
</evidence>
<evidence type="ECO:0000313" key="1">
    <source>
        <dbReference type="EMBL" id="KAB2104374.1"/>
    </source>
</evidence>
<proteinExistence type="predicted"/>